<dbReference type="GO" id="GO:0005737">
    <property type="term" value="C:cytoplasm"/>
    <property type="evidence" value="ECO:0007669"/>
    <property type="project" value="TreeGrafter"/>
</dbReference>
<protein>
    <submittedName>
        <fullName evidence="3">Probable phosphoglycerate mutase</fullName>
    </submittedName>
</protein>
<dbReference type="SMART" id="SM00855">
    <property type="entry name" value="PGAM"/>
    <property type="match status" value="1"/>
</dbReference>
<dbReference type="OrthoDB" id="9793115at2"/>
<dbReference type="InterPro" id="IPR013078">
    <property type="entry name" value="His_Pase_superF_clade-1"/>
</dbReference>
<dbReference type="PANTHER" id="PTHR48100">
    <property type="entry name" value="BROAD-SPECIFICITY PHOSPHATASE YOR283W-RELATED"/>
    <property type="match status" value="1"/>
</dbReference>
<evidence type="ECO:0000256" key="2">
    <source>
        <dbReference type="PIRSR" id="PIRSR613078-2"/>
    </source>
</evidence>
<evidence type="ECO:0000256" key="1">
    <source>
        <dbReference type="PIRSR" id="PIRSR613078-1"/>
    </source>
</evidence>
<feature type="binding site" evidence="2">
    <location>
        <position position="59"/>
    </location>
    <ligand>
        <name>substrate</name>
    </ligand>
</feature>
<evidence type="ECO:0000313" key="3">
    <source>
        <dbReference type="EMBL" id="SEP25316.1"/>
    </source>
</evidence>
<dbReference type="RefSeq" id="WP_091617183.1">
    <property type="nucleotide sequence ID" value="NZ_FOEF01000005.1"/>
</dbReference>
<keyword evidence="4" id="KW-1185">Reference proteome</keyword>
<name>A0A1H8WCE6_9PSEU</name>
<dbReference type="GO" id="GO:0016791">
    <property type="term" value="F:phosphatase activity"/>
    <property type="evidence" value="ECO:0007669"/>
    <property type="project" value="TreeGrafter"/>
</dbReference>
<accession>A0A1H8WCE6</accession>
<dbReference type="STRING" id="394193.SAMN04489732_10569"/>
<dbReference type="SUPFAM" id="SSF53254">
    <property type="entry name" value="Phosphoglycerate mutase-like"/>
    <property type="match status" value="1"/>
</dbReference>
<dbReference type="InterPro" id="IPR029033">
    <property type="entry name" value="His_PPase_superfam"/>
</dbReference>
<gene>
    <name evidence="3" type="ORF">SAMN04489732_10569</name>
</gene>
<dbReference type="PANTHER" id="PTHR48100:SF1">
    <property type="entry name" value="HISTIDINE PHOSPHATASE FAMILY PROTEIN-RELATED"/>
    <property type="match status" value="1"/>
</dbReference>
<feature type="active site" description="Proton donor/acceptor" evidence="1">
    <location>
        <position position="83"/>
    </location>
</feature>
<reference evidence="3 4" key="1">
    <citation type="submission" date="2016-10" db="EMBL/GenBank/DDBJ databases">
        <authorList>
            <person name="de Groot N.N."/>
        </authorList>
    </citation>
    <scope>NUCLEOTIDE SEQUENCE [LARGE SCALE GENOMIC DNA]</scope>
    <source>
        <strain evidence="3 4">DSM 44993</strain>
    </source>
</reference>
<dbReference type="Gene3D" id="3.40.50.1240">
    <property type="entry name" value="Phosphoglycerate mutase-like"/>
    <property type="match status" value="1"/>
</dbReference>
<dbReference type="Pfam" id="PF00300">
    <property type="entry name" value="His_Phos_1"/>
    <property type="match status" value="1"/>
</dbReference>
<proteinExistence type="predicted"/>
<sequence length="203" mass="22005">MGARVLLARHGQTEWHAENRYAGSSEVALTAEGLRQAEALARFAAEVKPTALFCSPQDRARRTIAPAAEALGLTPEIVDDLRETHFGIAEGRTRDEVRAVDPGVIERFLADPVAGSFPGAEDPHVAARRGARAVREIARHGHGLALVVAHNTLLRLTFCHLLGIPLAAYRTVFPQLGNAAVTELEIDGDRTALLRFNLPLDTR</sequence>
<dbReference type="Proteomes" id="UP000198582">
    <property type="component" value="Unassembled WGS sequence"/>
</dbReference>
<feature type="active site" description="Tele-phosphohistidine intermediate" evidence="1">
    <location>
        <position position="10"/>
    </location>
</feature>
<evidence type="ECO:0000313" key="4">
    <source>
        <dbReference type="Proteomes" id="UP000198582"/>
    </source>
</evidence>
<dbReference type="CDD" id="cd07067">
    <property type="entry name" value="HP_PGM_like"/>
    <property type="match status" value="1"/>
</dbReference>
<dbReference type="AlphaFoldDB" id="A0A1H8WCE6"/>
<dbReference type="EMBL" id="FOEF01000005">
    <property type="protein sequence ID" value="SEP25316.1"/>
    <property type="molecule type" value="Genomic_DNA"/>
</dbReference>
<organism evidence="3 4">
    <name type="scientific">Amycolatopsis saalfeldensis</name>
    <dbReference type="NCBI Taxonomy" id="394193"/>
    <lineage>
        <taxon>Bacteria</taxon>
        <taxon>Bacillati</taxon>
        <taxon>Actinomycetota</taxon>
        <taxon>Actinomycetes</taxon>
        <taxon>Pseudonocardiales</taxon>
        <taxon>Pseudonocardiaceae</taxon>
        <taxon>Amycolatopsis</taxon>
    </lineage>
</organism>
<dbReference type="InterPro" id="IPR050275">
    <property type="entry name" value="PGM_Phosphatase"/>
</dbReference>